<sequence length="33" mass="4087">MFEKFDWKKEYTLVLALNIIYIIVFYLIMTGNR</sequence>
<name>A0A1M4XFQ1_9FLAO</name>
<gene>
    <name evidence="2" type="ORF">SAMN03080594_10262</name>
</gene>
<dbReference type="Proteomes" id="UP000184406">
    <property type="component" value="Unassembled WGS sequence"/>
</dbReference>
<keyword evidence="3" id="KW-1185">Reference proteome</keyword>
<organism evidence="2 3">
    <name type="scientific">Arenibacter palladensis</name>
    <dbReference type="NCBI Taxonomy" id="237373"/>
    <lineage>
        <taxon>Bacteria</taxon>
        <taxon>Pseudomonadati</taxon>
        <taxon>Bacteroidota</taxon>
        <taxon>Flavobacteriia</taxon>
        <taxon>Flavobacteriales</taxon>
        <taxon>Flavobacteriaceae</taxon>
        <taxon>Arenibacter</taxon>
    </lineage>
</organism>
<feature type="transmembrane region" description="Helical" evidence="1">
    <location>
        <begin position="12"/>
        <end position="29"/>
    </location>
</feature>
<accession>A0A1M4XFQ1</accession>
<evidence type="ECO:0000256" key="1">
    <source>
        <dbReference type="SAM" id="Phobius"/>
    </source>
</evidence>
<proteinExistence type="predicted"/>
<dbReference type="EMBL" id="FQUX01000002">
    <property type="protein sequence ID" value="SHE92384.1"/>
    <property type="molecule type" value="Genomic_DNA"/>
</dbReference>
<evidence type="ECO:0000313" key="2">
    <source>
        <dbReference type="EMBL" id="SHE92384.1"/>
    </source>
</evidence>
<dbReference type="AlphaFoldDB" id="A0A1M4XFQ1"/>
<protein>
    <submittedName>
        <fullName evidence="2">Uncharacterized protein</fullName>
    </submittedName>
</protein>
<evidence type="ECO:0000313" key="3">
    <source>
        <dbReference type="Proteomes" id="UP000184406"/>
    </source>
</evidence>
<keyword evidence="1" id="KW-1133">Transmembrane helix</keyword>
<keyword evidence="1" id="KW-0812">Transmembrane</keyword>
<reference evidence="3" key="1">
    <citation type="submission" date="2016-11" db="EMBL/GenBank/DDBJ databases">
        <authorList>
            <person name="Varghese N."/>
            <person name="Submissions S."/>
        </authorList>
    </citation>
    <scope>NUCLEOTIDE SEQUENCE [LARGE SCALE GENOMIC DNA]</scope>
    <source>
        <strain evidence="3">DSM 17539</strain>
    </source>
</reference>
<keyword evidence="1" id="KW-0472">Membrane</keyword>